<accession>A0AAV9HH48</accession>
<dbReference type="EMBL" id="MU865018">
    <property type="protein sequence ID" value="KAK4460157.1"/>
    <property type="molecule type" value="Genomic_DNA"/>
</dbReference>
<feature type="domain" description="Cyanovirin-N" evidence="2">
    <location>
        <begin position="25"/>
        <end position="112"/>
    </location>
</feature>
<evidence type="ECO:0000256" key="1">
    <source>
        <dbReference type="SAM" id="SignalP"/>
    </source>
</evidence>
<comment type="caution">
    <text evidence="3">The sequence shown here is derived from an EMBL/GenBank/DDBJ whole genome shotgun (WGS) entry which is preliminary data.</text>
</comment>
<evidence type="ECO:0000313" key="3">
    <source>
        <dbReference type="EMBL" id="KAK4460157.1"/>
    </source>
</evidence>
<name>A0AAV9HH48_9PEZI</name>
<sequence length="123" mass="13480">MKLSALISLGLVALPELASAAGGFGATCKSKDGTWMRTRQDMNLCMGRDGERIVRKDKGNLFVPSNTETSCAGVSMRGTALRLTCRIFSEKGNREEHRLVDLDYIVGNQDGYMWCSGHRSAPH</sequence>
<reference evidence="3" key="1">
    <citation type="journal article" date="2023" name="Mol. Phylogenet. Evol.">
        <title>Genome-scale phylogeny and comparative genomics of the fungal order Sordariales.</title>
        <authorList>
            <person name="Hensen N."/>
            <person name="Bonometti L."/>
            <person name="Westerberg I."/>
            <person name="Brannstrom I.O."/>
            <person name="Guillou S."/>
            <person name="Cros-Aarteil S."/>
            <person name="Calhoun S."/>
            <person name="Haridas S."/>
            <person name="Kuo A."/>
            <person name="Mondo S."/>
            <person name="Pangilinan J."/>
            <person name="Riley R."/>
            <person name="LaButti K."/>
            <person name="Andreopoulos B."/>
            <person name="Lipzen A."/>
            <person name="Chen C."/>
            <person name="Yan M."/>
            <person name="Daum C."/>
            <person name="Ng V."/>
            <person name="Clum A."/>
            <person name="Steindorff A."/>
            <person name="Ohm R.A."/>
            <person name="Martin F."/>
            <person name="Silar P."/>
            <person name="Natvig D.O."/>
            <person name="Lalanne C."/>
            <person name="Gautier V."/>
            <person name="Ament-Velasquez S.L."/>
            <person name="Kruys A."/>
            <person name="Hutchinson M.I."/>
            <person name="Powell A.J."/>
            <person name="Barry K."/>
            <person name="Miller A.N."/>
            <person name="Grigoriev I.V."/>
            <person name="Debuchy R."/>
            <person name="Gladieux P."/>
            <person name="Hiltunen Thoren M."/>
            <person name="Johannesson H."/>
        </authorList>
    </citation>
    <scope>NUCLEOTIDE SEQUENCE</scope>
    <source>
        <strain evidence="3">PSN324</strain>
    </source>
</reference>
<dbReference type="SUPFAM" id="SSF51322">
    <property type="entry name" value="Cyanovirin-N"/>
    <property type="match status" value="1"/>
</dbReference>
<reference evidence="3" key="2">
    <citation type="submission" date="2023-06" db="EMBL/GenBank/DDBJ databases">
        <authorList>
            <consortium name="Lawrence Berkeley National Laboratory"/>
            <person name="Mondo S.J."/>
            <person name="Hensen N."/>
            <person name="Bonometti L."/>
            <person name="Westerberg I."/>
            <person name="Brannstrom I.O."/>
            <person name="Guillou S."/>
            <person name="Cros-Aarteil S."/>
            <person name="Calhoun S."/>
            <person name="Haridas S."/>
            <person name="Kuo A."/>
            <person name="Pangilinan J."/>
            <person name="Riley R."/>
            <person name="Labutti K."/>
            <person name="Andreopoulos B."/>
            <person name="Lipzen A."/>
            <person name="Chen C."/>
            <person name="Yanf M."/>
            <person name="Daum C."/>
            <person name="Ng V."/>
            <person name="Clum A."/>
            <person name="Steindorff A."/>
            <person name="Ohm R."/>
            <person name="Martin F."/>
            <person name="Silar P."/>
            <person name="Natvig D."/>
            <person name="Lalanne C."/>
            <person name="Gautier V."/>
            <person name="Ament-Velasquez S.L."/>
            <person name="Kruys A."/>
            <person name="Hutchinson M.I."/>
            <person name="Powell A.J."/>
            <person name="Barry K."/>
            <person name="Miller A.N."/>
            <person name="Grigoriev I.V."/>
            <person name="Debuchy R."/>
            <person name="Gladieux P."/>
            <person name="Thoren M.H."/>
            <person name="Johannesson H."/>
        </authorList>
    </citation>
    <scope>NUCLEOTIDE SEQUENCE</scope>
    <source>
        <strain evidence="3">PSN324</strain>
    </source>
</reference>
<dbReference type="Gene3D" id="2.30.60.10">
    <property type="entry name" value="Cyanovirin-N"/>
    <property type="match status" value="1"/>
</dbReference>
<protein>
    <recommendedName>
        <fullName evidence="2">Cyanovirin-N domain-containing protein</fullName>
    </recommendedName>
</protein>
<dbReference type="Pfam" id="PF08881">
    <property type="entry name" value="CVNH"/>
    <property type="match status" value="1"/>
</dbReference>
<dbReference type="AlphaFoldDB" id="A0AAV9HH48"/>
<organism evidence="3 4">
    <name type="scientific">Cladorrhinum samala</name>
    <dbReference type="NCBI Taxonomy" id="585594"/>
    <lineage>
        <taxon>Eukaryota</taxon>
        <taxon>Fungi</taxon>
        <taxon>Dikarya</taxon>
        <taxon>Ascomycota</taxon>
        <taxon>Pezizomycotina</taxon>
        <taxon>Sordariomycetes</taxon>
        <taxon>Sordariomycetidae</taxon>
        <taxon>Sordariales</taxon>
        <taxon>Podosporaceae</taxon>
        <taxon>Cladorrhinum</taxon>
    </lineage>
</organism>
<keyword evidence="4" id="KW-1185">Reference proteome</keyword>
<dbReference type="Proteomes" id="UP001321749">
    <property type="component" value="Unassembled WGS sequence"/>
</dbReference>
<feature type="signal peptide" evidence="1">
    <location>
        <begin position="1"/>
        <end position="20"/>
    </location>
</feature>
<gene>
    <name evidence="3" type="ORF">QBC42DRAFT_288774</name>
</gene>
<evidence type="ECO:0000313" key="4">
    <source>
        <dbReference type="Proteomes" id="UP001321749"/>
    </source>
</evidence>
<feature type="chain" id="PRO_5043395697" description="Cyanovirin-N domain-containing protein" evidence="1">
    <location>
        <begin position="21"/>
        <end position="123"/>
    </location>
</feature>
<proteinExistence type="predicted"/>
<evidence type="ECO:0000259" key="2">
    <source>
        <dbReference type="Pfam" id="PF08881"/>
    </source>
</evidence>
<dbReference type="InterPro" id="IPR036673">
    <property type="entry name" value="Cyanovirin-N_sf"/>
</dbReference>
<dbReference type="InterPro" id="IPR011058">
    <property type="entry name" value="Cyanovirin-N"/>
</dbReference>
<keyword evidence="1" id="KW-0732">Signal</keyword>